<comment type="similarity">
    <text evidence="2 7">Belongs to the MscS (TC 1.A.23) family.</text>
</comment>
<dbReference type="RefSeq" id="WP_109764161.1">
    <property type="nucleotide sequence ID" value="NZ_QGGU01000009.1"/>
</dbReference>
<dbReference type="OrthoDB" id="9799209at2"/>
<evidence type="ECO:0000256" key="7">
    <source>
        <dbReference type="RuleBase" id="RU369025"/>
    </source>
</evidence>
<feature type="transmembrane region" description="Helical" evidence="7">
    <location>
        <begin position="70"/>
        <end position="91"/>
    </location>
</feature>
<keyword evidence="7" id="KW-0997">Cell inner membrane</keyword>
<dbReference type="Gene3D" id="1.10.287.1260">
    <property type="match status" value="1"/>
</dbReference>
<keyword evidence="6 7" id="KW-0472">Membrane</keyword>
<evidence type="ECO:0000256" key="1">
    <source>
        <dbReference type="ARBA" id="ARBA00004651"/>
    </source>
</evidence>
<organism evidence="11 12">
    <name type="scientific">Pleionea mediterranea</name>
    <dbReference type="NCBI Taxonomy" id="523701"/>
    <lineage>
        <taxon>Bacteria</taxon>
        <taxon>Pseudomonadati</taxon>
        <taxon>Pseudomonadota</taxon>
        <taxon>Gammaproteobacteria</taxon>
        <taxon>Oceanospirillales</taxon>
        <taxon>Pleioneaceae</taxon>
        <taxon>Pleionea</taxon>
    </lineage>
</organism>
<evidence type="ECO:0000313" key="12">
    <source>
        <dbReference type="Proteomes" id="UP000245790"/>
    </source>
</evidence>
<sequence>MFEQLQTFADFIKLWLPNPWIQATLWLVAGLVLSSFSTFIFRHLHWRGSSKTENKLDDLLVENLKTPVRWSIIFIALYFAFQSFSLEPIWLEILVSIEATFVVILWGSFIYKVVHFALSKSANSERTSRFVQKRTLPLFENLLLILSIVTGAYFILVVWDINVGPIIASAGILGLAMSLAAKDTMANLFAGVFIMADAPYQIGDYIVLDGGERGKVTHIGIRSTRILTRDDVEVTIPNAIMGNSKITNESSGPHEKYRIRVKVGLAYGSDIQLIRKALMSVAENNKSICDDPAARVRFRNFGDSSLDFELLCWVPNPELRGRVSDELNEQVYNALNENNLSIPFPQRDVHLYQVPEKNNHSD</sequence>
<dbReference type="PANTHER" id="PTHR30221">
    <property type="entry name" value="SMALL-CONDUCTANCE MECHANOSENSITIVE CHANNEL"/>
    <property type="match status" value="1"/>
</dbReference>
<comment type="caution">
    <text evidence="7">Lacks conserved residue(s) required for the propagation of feature annotation.</text>
</comment>
<evidence type="ECO:0000256" key="4">
    <source>
        <dbReference type="ARBA" id="ARBA00022692"/>
    </source>
</evidence>
<dbReference type="InterPro" id="IPR010920">
    <property type="entry name" value="LSM_dom_sf"/>
</dbReference>
<evidence type="ECO:0000259" key="10">
    <source>
        <dbReference type="Pfam" id="PF21088"/>
    </source>
</evidence>
<comment type="function">
    <text evidence="7">Mechanosensitive channel that participates in the regulation of osmotic pressure changes within the cell, opening in response to stretch forces in the membrane lipid bilayer, without the need for other proteins. Contributes to normal resistance to hypoosmotic shock. Forms an ion channel of 1.0 nanosiemens conductance with a slight preference for anions.</text>
</comment>
<dbReference type="InterPro" id="IPR011014">
    <property type="entry name" value="MscS_channel_TM-2"/>
</dbReference>
<protein>
    <recommendedName>
        <fullName evidence="7">Small-conductance mechanosensitive channel</fullName>
    </recommendedName>
</protein>
<feature type="transmembrane region" description="Helical" evidence="7">
    <location>
        <begin position="138"/>
        <end position="157"/>
    </location>
</feature>
<accession>A0A316FL86</accession>
<keyword evidence="7" id="KW-0813">Transport</keyword>
<dbReference type="PANTHER" id="PTHR30221:SF1">
    <property type="entry name" value="SMALL-CONDUCTANCE MECHANOSENSITIVE CHANNEL"/>
    <property type="match status" value="1"/>
</dbReference>
<keyword evidence="3" id="KW-1003">Cell membrane</keyword>
<feature type="transmembrane region" description="Helical" evidence="7">
    <location>
        <begin position="20"/>
        <end position="41"/>
    </location>
</feature>
<dbReference type="SUPFAM" id="SSF82689">
    <property type="entry name" value="Mechanosensitive channel protein MscS (YggB), C-terminal domain"/>
    <property type="match status" value="1"/>
</dbReference>
<feature type="transmembrane region" description="Helical" evidence="7">
    <location>
        <begin position="97"/>
        <end position="118"/>
    </location>
</feature>
<dbReference type="Gene3D" id="3.30.70.100">
    <property type="match status" value="1"/>
</dbReference>
<dbReference type="Gene3D" id="2.30.30.60">
    <property type="match status" value="1"/>
</dbReference>
<dbReference type="InterPro" id="IPR045275">
    <property type="entry name" value="MscS_archaea/bacteria_type"/>
</dbReference>
<name>A0A316FL86_9GAMM</name>
<gene>
    <name evidence="11" type="ORF">C8D97_10936</name>
</gene>
<dbReference type="InterPro" id="IPR049142">
    <property type="entry name" value="MS_channel_1st"/>
</dbReference>
<dbReference type="Pfam" id="PF21082">
    <property type="entry name" value="MS_channel_3rd"/>
    <property type="match status" value="1"/>
</dbReference>
<feature type="transmembrane region" description="Helical" evidence="7">
    <location>
        <begin position="163"/>
        <end position="181"/>
    </location>
</feature>
<feature type="domain" description="Mechanosensitive ion channel transmembrane helices 2/3" evidence="10">
    <location>
        <begin position="141"/>
        <end position="182"/>
    </location>
</feature>
<dbReference type="GO" id="GO:0008381">
    <property type="term" value="F:mechanosensitive monoatomic ion channel activity"/>
    <property type="evidence" value="ECO:0007669"/>
    <property type="project" value="InterPro"/>
</dbReference>
<comment type="subunit">
    <text evidence="7">Homoheptamer.</text>
</comment>
<dbReference type="Proteomes" id="UP000245790">
    <property type="component" value="Unassembled WGS sequence"/>
</dbReference>
<reference evidence="11 12" key="1">
    <citation type="submission" date="2018-05" db="EMBL/GenBank/DDBJ databases">
        <title>Genomic Encyclopedia of Type Strains, Phase IV (KMG-IV): sequencing the most valuable type-strain genomes for metagenomic binning, comparative biology and taxonomic classification.</title>
        <authorList>
            <person name="Goeker M."/>
        </authorList>
    </citation>
    <scope>NUCLEOTIDE SEQUENCE [LARGE SCALE GENOMIC DNA]</scope>
    <source>
        <strain evidence="11 12">DSM 25350</strain>
    </source>
</reference>
<dbReference type="Pfam" id="PF00924">
    <property type="entry name" value="MS_channel_2nd"/>
    <property type="match status" value="1"/>
</dbReference>
<evidence type="ECO:0000256" key="3">
    <source>
        <dbReference type="ARBA" id="ARBA00022475"/>
    </source>
</evidence>
<evidence type="ECO:0000256" key="6">
    <source>
        <dbReference type="ARBA" id="ARBA00023136"/>
    </source>
</evidence>
<keyword evidence="7" id="KW-0407">Ion channel</keyword>
<dbReference type="InterPro" id="IPR023408">
    <property type="entry name" value="MscS_beta-dom_sf"/>
</dbReference>
<dbReference type="InterPro" id="IPR049278">
    <property type="entry name" value="MS_channel_C"/>
</dbReference>
<keyword evidence="5 7" id="KW-1133">Transmembrane helix</keyword>
<evidence type="ECO:0000256" key="5">
    <source>
        <dbReference type="ARBA" id="ARBA00022989"/>
    </source>
</evidence>
<evidence type="ECO:0000313" key="11">
    <source>
        <dbReference type="EMBL" id="PWK48486.1"/>
    </source>
</evidence>
<comment type="caution">
    <text evidence="11">The sequence shown here is derived from an EMBL/GenBank/DDBJ whole genome shotgun (WGS) entry which is preliminary data.</text>
</comment>
<dbReference type="GO" id="GO:0005886">
    <property type="term" value="C:plasma membrane"/>
    <property type="evidence" value="ECO:0007669"/>
    <property type="project" value="UniProtKB-SubCell"/>
</dbReference>
<dbReference type="InterPro" id="IPR006685">
    <property type="entry name" value="MscS_channel_2nd"/>
</dbReference>
<feature type="domain" description="Mechanosensitive ion channel MscS C-terminal" evidence="9">
    <location>
        <begin position="260"/>
        <end position="342"/>
    </location>
</feature>
<dbReference type="EMBL" id="QGGU01000009">
    <property type="protein sequence ID" value="PWK48486.1"/>
    <property type="molecule type" value="Genomic_DNA"/>
</dbReference>
<dbReference type="AlphaFoldDB" id="A0A316FL86"/>
<feature type="domain" description="Mechanosensitive ion channel MscS" evidence="8">
    <location>
        <begin position="183"/>
        <end position="250"/>
    </location>
</feature>
<keyword evidence="12" id="KW-1185">Reference proteome</keyword>
<evidence type="ECO:0000256" key="2">
    <source>
        <dbReference type="ARBA" id="ARBA00008017"/>
    </source>
</evidence>
<keyword evidence="4 7" id="KW-0812">Transmembrane</keyword>
<dbReference type="SUPFAM" id="SSF82861">
    <property type="entry name" value="Mechanosensitive channel protein MscS (YggB), transmembrane region"/>
    <property type="match status" value="1"/>
</dbReference>
<keyword evidence="7" id="KW-0406">Ion transport</keyword>
<evidence type="ECO:0000259" key="8">
    <source>
        <dbReference type="Pfam" id="PF00924"/>
    </source>
</evidence>
<dbReference type="SUPFAM" id="SSF50182">
    <property type="entry name" value="Sm-like ribonucleoproteins"/>
    <property type="match status" value="1"/>
</dbReference>
<comment type="subcellular location">
    <subcellularLocation>
        <location evidence="7">Cell inner membrane</location>
        <topology evidence="7">Multi-pass membrane protein</topology>
    </subcellularLocation>
    <subcellularLocation>
        <location evidence="1">Cell membrane</location>
        <topology evidence="1">Multi-pass membrane protein</topology>
    </subcellularLocation>
</comment>
<dbReference type="InterPro" id="IPR011066">
    <property type="entry name" value="MscS_channel_C_sf"/>
</dbReference>
<evidence type="ECO:0000259" key="9">
    <source>
        <dbReference type="Pfam" id="PF21082"/>
    </source>
</evidence>
<dbReference type="Pfam" id="PF21088">
    <property type="entry name" value="MS_channel_1st"/>
    <property type="match status" value="1"/>
</dbReference>
<proteinExistence type="inferred from homology"/>